<evidence type="ECO:0000259" key="3">
    <source>
        <dbReference type="Pfam" id="PF03407"/>
    </source>
</evidence>
<evidence type="ECO:0000313" key="4">
    <source>
        <dbReference type="EMBL" id="OQU89172.1"/>
    </source>
</evidence>
<feature type="domain" description="Nucleotide-diphospho-sugar transferase" evidence="3">
    <location>
        <begin position="119"/>
        <end position="320"/>
    </location>
</feature>
<evidence type="ECO:0000256" key="1">
    <source>
        <dbReference type="SAM" id="MobiDB-lite"/>
    </source>
</evidence>
<evidence type="ECO:0000256" key="2">
    <source>
        <dbReference type="SAM" id="SignalP"/>
    </source>
</evidence>
<dbReference type="Proteomes" id="UP000000768">
    <property type="component" value="Chromosome 2"/>
</dbReference>
<feature type="region of interest" description="Disordered" evidence="1">
    <location>
        <begin position="45"/>
        <end position="70"/>
    </location>
</feature>
<dbReference type="PANTHER" id="PTHR46038:SF66">
    <property type="entry name" value="NUCLEOTIDE-DIPHOSPHO-SUGAR TRANSFERASE DOMAIN-CONTAINING PROTEIN"/>
    <property type="match status" value="1"/>
</dbReference>
<name>A0A1W0W483_SORBI</name>
<dbReference type="OMA" id="FARCQET"/>
<dbReference type="AlphaFoldDB" id="A0A1W0W483"/>
<dbReference type="OrthoDB" id="540503at2759"/>
<keyword evidence="5" id="KW-1185">Reference proteome</keyword>
<evidence type="ECO:0000313" key="5">
    <source>
        <dbReference type="Proteomes" id="UP000000768"/>
    </source>
</evidence>
<protein>
    <recommendedName>
        <fullName evidence="3">Nucleotide-diphospho-sugar transferase domain-containing protein</fullName>
    </recommendedName>
</protein>
<feature type="signal peptide" evidence="2">
    <location>
        <begin position="1"/>
        <end position="27"/>
    </location>
</feature>
<proteinExistence type="predicted"/>
<dbReference type="STRING" id="4558.A0A1W0W483"/>
<feature type="chain" id="PRO_5010726147" description="Nucleotide-diphospho-sugar transferase domain-containing protein" evidence="2">
    <location>
        <begin position="28"/>
        <end position="344"/>
    </location>
</feature>
<dbReference type="EMBL" id="CM000761">
    <property type="protein sequence ID" value="OQU89172.1"/>
    <property type="molecule type" value="Genomic_DNA"/>
</dbReference>
<dbReference type="Gramene" id="OQU89172">
    <property type="protein sequence ID" value="OQU89172"/>
    <property type="gene ID" value="SORBI_3002G154700"/>
</dbReference>
<dbReference type="InterPro" id="IPR005069">
    <property type="entry name" value="Nucl-diP-sugar_transferase"/>
</dbReference>
<dbReference type="PANTHER" id="PTHR46038">
    <property type="entry name" value="EXPRESSED PROTEIN-RELATED"/>
    <property type="match status" value="1"/>
</dbReference>
<reference evidence="4 5" key="1">
    <citation type="journal article" date="2009" name="Nature">
        <title>The Sorghum bicolor genome and the diversification of grasses.</title>
        <authorList>
            <person name="Paterson A.H."/>
            <person name="Bowers J.E."/>
            <person name="Bruggmann R."/>
            <person name="Dubchak I."/>
            <person name="Grimwood J."/>
            <person name="Gundlach H."/>
            <person name="Haberer G."/>
            <person name="Hellsten U."/>
            <person name="Mitros T."/>
            <person name="Poliakov A."/>
            <person name="Schmutz J."/>
            <person name="Spannagl M."/>
            <person name="Tang H."/>
            <person name="Wang X."/>
            <person name="Wicker T."/>
            <person name="Bharti A.K."/>
            <person name="Chapman J."/>
            <person name="Feltus F.A."/>
            <person name="Gowik U."/>
            <person name="Grigoriev I.V."/>
            <person name="Lyons E."/>
            <person name="Maher C.A."/>
            <person name="Martis M."/>
            <person name="Narechania A."/>
            <person name="Otillar R.P."/>
            <person name="Penning B.W."/>
            <person name="Salamov A.A."/>
            <person name="Wang Y."/>
            <person name="Zhang L."/>
            <person name="Carpita N.C."/>
            <person name="Freeling M."/>
            <person name="Gingle A.R."/>
            <person name="Hash C.T."/>
            <person name="Keller B."/>
            <person name="Klein P."/>
            <person name="Kresovich S."/>
            <person name="McCann M.C."/>
            <person name="Ming R."/>
            <person name="Peterson D.G."/>
            <person name="Mehboob-ur-Rahman"/>
            <person name="Ware D."/>
            <person name="Westhoff P."/>
            <person name="Mayer K.F."/>
            <person name="Messing J."/>
            <person name="Rokhsar D.S."/>
        </authorList>
    </citation>
    <scope>NUCLEOTIDE SEQUENCE [LARGE SCALE GENOMIC DNA]</scope>
    <source>
        <strain evidence="5">cv. BTx623</strain>
    </source>
</reference>
<sequence>MIKVVTNLLRFLVISSISSVILVVVHRSPCSYHPNNLPAAHKEEPAQLVASSNGTTHQVAAASSSDSDDDKLSELLRRAATEDNKTVIMAITNEAWTAPGSLTDRFLESFRTGVKTEALLKHLLIVTVDAKARERCARAHPLCYALDVGGADFTSEQRYMAEDYLDMMWRRVRFQGRVLELGYSFLLTDVDIVWFRNPLLRVPVAADMAMACDRFRGDNPYDLDKGANAGLVYARASARTAEFYRVWYEARTLFPGNKTQDVFEKVKHQLTARLGVTLQFVDTAYFGTFCDRQRKEKDFNKLCTFHANCILGLKNKVHKLRAVLNEWNQFKAAASNNGTTLITY</sequence>
<organism evidence="4 5">
    <name type="scientific">Sorghum bicolor</name>
    <name type="common">Sorghum</name>
    <name type="synonym">Sorghum vulgare</name>
    <dbReference type="NCBI Taxonomy" id="4558"/>
    <lineage>
        <taxon>Eukaryota</taxon>
        <taxon>Viridiplantae</taxon>
        <taxon>Streptophyta</taxon>
        <taxon>Embryophyta</taxon>
        <taxon>Tracheophyta</taxon>
        <taxon>Spermatophyta</taxon>
        <taxon>Magnoliopsida</taxon>
        <taxon>Liliopsida</taxon>
        <taxon>Poales</taxon>
        <taxon>Poaceae</taxon>
        <taxon>PACMAD clade</taxon>
        <taxon>Panicoideae</taxon>
        <taxon>Andropogonodae</taxon>
        <taxon>Andropogoneae</taxon>
        <taxon>Sorghinae</taxon>
        <taxon>Sorghum</taxon>
    </lineage>
</organism>
<gene>
    <name evidence="4" type="ORF">SORBI_3002G154700</name>
</gene>
<reference evidence="5" key="2">
    <citation type="journal article" date="2018" name="Plant J.">
        <title>The Sorghum bicolor reference genome: improved assembly, gene annotations, a transcriptome atlas, and signatures of genome organization.</title>
        <authorList>
            <person name="McCormick R.F."/>
            <person name="Truong S.K."/>
            <person name="Sreedasyam A."/>
            <person name="Jenkins J."/>
            <person name="Shu S."/>
            <person name="Sims D."/>
            <person name="Kennedy M."/>
            <person name="Amirebrahimi M."/>
            <person name="Weers B.D."/>
            <person name="McKinley B."/>
            <person name="Mattison A."/>
            <person name="Morishige D.T."/>
            <person name="Grimwood J."/>
            <person name="Schmutz J."/>
            <person name="Mullet J.E."/>
        </authorList>
    </citation>
    <scope>NUCLEOTIDE SEQUENCE [LARGE SCALE GENOMIC DNA]</scope>
    <source>
        <strain evidence="5">cv. BTx623</strain>
    </source>
</reference>
<accession>A0A1W0W483</accession>
<dbReference type="InParanoid" id="A0A1W0W483"/>
<dbReference type="Pfam" id="PF03407">
    <property type="entry name" value="Nucleotid_trans"/>
    <property type="match status" value="1"/>
</dbReference>
<feature type="compositionally biased region" description="Polar residues" evidence="1">
    <location>
        <begin position="49"/>
        <end position="58"/>
    </location>
</feature>
<dbReference type="InterPro" id="IPR044821">
    <property type="entry name" value="At1g28695/At4g15970-like"/>
</dbReference>
<dbReference type="eggNOG" id="ENOG502QSX5">
    <property type="taxonomic scope" value="Eukaryota"/>
</dbReference>
<keyword evidence="2" id="KW-0732">Signal</keyword>